<feature type="region of interest" description="Disordered" evidence="1">
    <location>
        <begin position="340"/>
        <end position="372"/>
    </location>
</feature>
<gene>
    <name evidence="2" type="ORF">BIV23_31520</name>
</gene>
<name>A0A1S2PU21_9ACTN</name>
<dbReference type="EMBL" id="MLYO01000059">
    <property type="protein sequence ID" value="OIJ97026.1"/>
    <property type="molecule type" value="Genomic_DNA"/>
</dbReference>
<organism evidence="2 3">
    <name type="scientific">Streptomyces monashensis</name>
    <dbReference type="NCBI Taxonomy" id="1678012"/>
    <lineage>
        <taxon>Bacteria</taxon>
        <taxon>Bacillati</taxon>
        <taxon>Actinomycetota</taxon>
        <taxon>Actinomycetes</taxon>
        <taxon>Kitasatosporales</taxon>
        <taxon>Streptomycetaceae</taxon>
        <taxon>Streptomyces</taxon>
    </lineage>
</organism>
<keyword evidence="3" id="KW-1185">Reference proteome</keyword>
<protein>
    <submittedName>
        <fullName evidence="2">Uncharacterized protein</fullName>
    </submittedName>
</protein>
<feature type="compositionally biased region" description="Gly residues" evidence="1">
    <location>
        <begin position="362"/>
        <end position="372"/>
    </location>
</feature>
<sequence>MSAADDAALDGLEISAAQSLELAGLVAEANVDDDVLALLQNELLELTFFLMRSSLAASYRRAVRLRDQVWDLLRRRPRAGRQRELSVIAAKVCTLLAWICEDLGRRAVALGHARAGWMCAEQADHNGARRWIRVAQSRMAFWSGEYAKSAQYAADGHNHPFPDGLDSYLTLLEARARGAAGAQQEALSLLSRWKNSSVYEADPRNEDLFFNLTLDREHYLAGGSLLLLGRAGDALDLLDEAMVLYNRLPRPRRYYGMEMITRIDTVRACLRRGELEAIPAIIGPVLEVQPTRRLTMLCLGIRELAHEISGTPYSKSAIGRELSGTIRDFCDRAELATRGDGQRPLHQKAGPVAARARDAPGGTAGGEGGTCG</sequence>
<comment type="caution">
    <text evidence="2">The sequence shown here is derived from an EMBL/GenBank/DDBJ whole genome shotgun (WGS) entry which is preliminary data.</text>
</comment>
<reference evidence="2 3" key="1">
    <citation type="submission" date="2016-10" db="EMBL/GenBank/DDBJ databases">
        <title>Genome sequence of Streptomyces sp. MUSC 1.</title>
        <authorList>
            <person name="Lee L.-H."/>
            <person name="Ser H.-L."/>
            <person name="Law J.W.-F."/>
        </authorList>
    </citation>
    <scope>NUCLEOTIDE SEQUENCE [LARGE SCALE GENOMIC DNA]</scope>
    <source>
        <strain evidence="2 3">MUSC 1</strain>
    </source>
</reference>
<evidence type="ECO:0000313" key="2">
    <source>
        <dbReference type="EMBL" id="OIJ97026.1"/>
    </source>
</evidence>
<proteinExistence type="predicted"/>
<evidence type="ECO:0000313" key="3">
    <source>
        <dbReference type="Proteomes" id="UP000179642"/>
    </source>
</evidence>
<dbReference type="AlphaFoldDB" id="A0A1S2PU21"/>
<dbReference type="Proteomes" id="UP000179642">
    <property type="component" value="Unassembled WGS sequence"/>
</dbReference>
<evidence type="ECO:0000256" key="1">
    <source>
        <dbReference type="SAM" id="MobiDB-lite"/>
    </source>
</evidence>
<accession>A0A1S2PU21</accession>